<evidence type="ECO:0000313" key="4">
    <source>
        <dbReference type="Proteomes" id="UP000199462"/>
    </source>
</evidence>
<protein>
    <submittedName>
        <fullName evidence="3">Type IX secretion system membrane protein, PorP/SprF family</fullName>
    </submittedName>
</protein>
<feature type="chain" id="PRO_5011476666" evidence="2">
    <location>
        <begin position="20"/>
        <end position="546"/>
    </location>
</feature>
<dbReference type="InterPro" id="IPR019861">
    <property type="entry name" value="PorP/SprF_Bacteroidetes"/>
</dbReference>
<keyword evidence="1" id="KW-0175">Coiled coil</keyword>
<dbReference type="AlphaFoldDB" id="A0A1I6J5T5"/>
<sequence length="546" mass="61561">MKKFCGALLIGFVVLGLKAQEVVLPTDFRQQNLTEYNSSLINPAYSLDRNNPSSVALWARWQWQSYDADPTSLFLNYTTRLSDVSSAGVGFFQHNTGIFLNTGAALNYAYNIELSENVFLGVGLNLFAFQQKLADDRFFVPNPIQTTINNDFIIQMAPGVNLSIDGFNIGLVSENLFDYNFTTNERNTSPDDRMFQALVSYDFPVNVLATDNSSVFRPILYYKTIPGLDNQVGLTTLLTTNKYWAQAGYNSFYGFSGGVGGRFFKRVSFGALIEVGTSSDLKGQDPSFELVTSYKLGALQTPEEKLEEQLIAEEEKNKEELLAKQEEKEVESTELTKAEKLALKRESKKQERLALIESNRIRDSIQDASRKTGIAAKESKRDLKRKRDSIENAKVEQALVAAKALKQQRQQDSIAVVMKREAEAVALAQKQRQDSIAQSEALAMKNEVVEVKAGEKYEEVAKEGSLEPGYYLIANVFGTKKYLDAFLADMKKKGINAKSFFRQKNKYNYVYLAKYNFIKDARAARDSKLDGKYNDKIWIFRVTGEE</sequence>
<feature type="signal peptide" evidence="2">
    <location>
        <begin position="1"/>
        <end position="19"/>
    </location>
</feature>
<dbReference type="EMBL" id="FOYX01000002">
    <property type="protein sequence ID" value="SFR74271.1"/>
    <property type="molecule type" value="Genomic_DNA"/>
</dbReference>
<name>A0A1I6J5T5_9FLAO</name>
<dbReference type="RefSeq" id="WP_091903163.1">
    <property type="nucleotide sequence ID" value="NZ_CANMNE010000001.1"/>
</dbReference>
<keyword evidence="2" id="KW-0732">Signal</keyword>
<gene>
    <name evidence="3" type="ORF">SAMN04488010_2321</name>
</gene>
<evidence type="ECO:0000256" key="1">
    <source>
        <dbReference type="SAM" id="Coils"/>
    </source>
</evidence>
<accession>A0A1I6J5T5</accession>
<dbReference type="STRING" id="440514.SAMN04488010_2321"/>
<proteinExistence type="predicted"/>
<organism evidence="3 4">
    <name type="scientific">Maribacter stanieri</name>
    <dbReference type="NCBI Taxonomy" id="440514"/>
    <lineage>
        <taxon>Bacteria</taxon>
        <taxon>Pseudomonadati</taxon>
        <taxon>Bacteroidota</taxon>
        <taxon>Flavobacteriia</taxon>
        <taxon>Flavobacteriales</taxon>
        <taxon>Flavobacteriaceae</taxon>
        <taxon>Maribacter</taxon>
    </lineage>
</organism>
<evidence type="ECO:0000256" key="2">
    <source>
        <dbReference type="SAM" id="SignalP"/>
    </source>
</evidence>
<feature type="coiled-coil region" evidence="1">
    <location>
        <begin position="303"/>
        <end position="336"/>
    </location>
</feature>
<dbReference type="Proteomes" id="UP000199462">
    <property type="component" value="Unassembled WGS sequence"/>
</dbReference>
<dbReference type="Pfam" id="PF11751">
    <property type="entry name" value="PorP_SprF"/>
    <property type="match status" value="1"/>
</dbReference>
<keyword evidence="4" id="KW-1185">Reference proteome</keyword>
<reference evidence="4" key="1">
    <citation type="submission" date="2016-10" db="EMBL/GenBank/DDBJ databases">
        <authorList>
            <person name="Varghese N."/>
            <person name="Submissions S."/>
        </authorList>
    </citation>
    <scope>NUCLEOTIDE SEQUENCE [LARGE SCALE GENOMIC DNA]</scope>
    <source>
        <strain evidence="4">DSM 19891</strain>
    </source>
</reference>
<evidence type="ECO:0000313" key="3">
    <source>
        <dbReference type="EMBL" id="SFR74271.1"/>
    </source>
</evidence>
<dbReference type="NCBIfam" id="TIGR03519">
    <property type="entry name" value="T9SS_PorP_fam"/>
    <property type="match status" value="1"/>
</dbReference>